<gene>
    <name evidence="2" type="ORF">TARUN_500</name>
</gene>
<protein>
    <recommendedName>
        <fullName evidence="1">Enoyl reductase (ER) domain-containing protein</fullName>
    </recommendedName>
</protein>
<dbReference type="CDD" id="cd05289">
    <property type="entry name" value="MDR_like_2"/>
    <property type="match status" value="1"/>
</dbReference>
<evidence type="ECO:0000313" key="2">
    <source>
        <dbReference type="EMBL" id="RFU81714.1"/>
    </source>
</evidence>
<organism evidence="2 3">
    <name type="scientific">Trichoderma arundinaceum</name>
    <dbReference type="NCBI Taxonomy" id="490622"/>
    <lineage>
        <taxon>Eukaryota</taxon>
        <taxon>Fungi</taxon>
        <taxon>Dikarya</taxon>
        <taxon>Ascomycota</taxon>
        <taxon>Pezizomycotina</taxon>
        <taxon>Sordariomycetes</taxon>
        <taxon>Hypocreomycetidae</taxon>
        <taxon>Hypocreales</taxon>
        <taxon>Hypocreaceae</taxon>
        <taxon>Trichoderma</taxon>
    </lineage>
</organism>
<sequence>MIHAEAPQGGQSEYAIAMADEIAVKPLSLSHEETAALPIPALTAWEAILKQAKLAHGSKVLVTGASGAAGAMLIQVASKILNAEVVGLASSANHVMLTELGASKVIDYNDPSWHEAIDDMDAVFDTVGGETLASSWRTLKKNGIILTVADPAPKWAFGRGKPEELQRYPDVKWLHFIVSADGGTLTKVASLLDDGTLKPIPVKVFEADEAVEAWKYAAQRGRRGKAVTRFMA</sequence>
<dbReference type="OrthoDB" id="3509362at2759"/>
<proteinExistence type="predicted"/>
<name>A0A395P078_TRIAR</name>
<dbReference type="AlphaFoldDB" id="A0A395P078"/>
<reference evidence="2 3" key="1">
    <citation type="journal article" date="2018" name="PLoS Pathog.">
        <title>Evolution of structural diversity of trichothecenes, a family of toxins produced by plant pathogenic and entomopathogenic fungi.</title>
        <authorList>
            <person name="Proctor R.H."/>
            <person name="McCormick S.P."/>
            <person name="Kim H.S."/>
            <person name="Cardoza R.E."/>
            <person name="Stanley A.M."/>
            <person name="Lindo L."/>
            <person name="Kelly A."/>
            <person name="Brown D.W."/>
            <person name="Lee T."/>
            <person name="Vaughan M.M."/>
            <person name="Alexander N.J."/>
            <person name="Busman M."/>
            <person name="Gutierrez S."/>
        </authorList>
    </citation>
    <scope>NUCLEOTIDE SEQUENCE [LARGE SCALE GENOMIC DNA]</scope>
    <source>
        <strain evidence="2 3">IBT 40837</strain>
    </source>
</reference>
<dbReference type="InterPro" id="IPR050700">
    <property type="entry name" value="YIM1/Zinc_Alcohol_DH_Fams"/>
</dbReference>
<comment type="caution">
    <text evidence="2">The sequence shown here is derived from an EMBL/GenBank/DDBJ whole genome shotgun (WGS) entry which is preliminary data.</text>
</comment>
<dbReference type="STRING" id="490622.A0A395P078"/>
<accession>A0A395P078</accession>
<dbReference type="EMBL" id="PXOA01000030">
    <property type="protein sequence ID" value="RFU81714.1"/>
    <property type="molecule type" value="Genomic_DNA"/>
</dbReference>
<dbReference type="Gene3D" id="3.90.180.10">
    <property type="entry name" value="Medium-chain alcohol dehydrogenases, catalytic domain"/>
    <property type="match status" value="1"/>
</dbReference>
<dbReference type="PANTHER" id="PTHR11695:SF294">
    <property type="entry name" value="RETICULON-4-INTERACTING PROTEIN 1, MITOCHONDRIAL"/>
    <property type="match status" value="1"/>
</dbReference>
<dbReference type="InterPro" id="IPR036291">
    <property type="entry name" value="NAD(P)-bd_dom_sf"/>
</dbReference>
<dbReference type="Gene3D" id="3.40.50.720">
    <property type="entry name" value="NAD(P)-binding Rossmann-like Domain"/>
    <property type="match status" value="1"/>
</dbReference>
<keyword evidence="3" id="KW-1185">Reference proteome</keyword>
<feature type="domain" description="Enoyl reductase (ER)" evidence="1">
    <location>
        <begin position="1"/>
        <end position="228"/>
    </location>
</feature>
<dbReference type="Proteomes" id="UP000266272">
    <property type="component" value="Unassembled WGS sequence"/>
</dbReference>
<dbReference type="GO" id="GO:0016491">
    <property type="term" value="F:oxidoreductase activity"/>
    <property type="evidence" value="ECO:0007669"/>
    <property type="project" value="InterPro"/>
</dbReference>
<evidence type="ECO:0000259" key="1">
    <source>
        <dbReference type="SMART" id="SM00829"/>
    </source>
</evidence>
<dbReference type="SUPFAM" id="SSF51735">
    <property type="entry name" value="NAD(P)-binding Rossmann-fold domains"/>
    <property type="match status" value="1"/>
</dbReference>
<dbReference type="InterPro" id="IPR020843">
    <property type="entry name" value="ER"/>
</dbReference>
<dbReference type="Pfam" id="PF13602">
    <property type="entry name" value="ADH_zinc_N_2"/>
    <property type="match status" value="1"/>
</dbReference>
<dbReference type="PANTHER" id="PTHR11695">
    <property type="entry name" value="ALCOHOL DEHYDROGENASE RELATED"/>
    <property type="match status" value="1"/>
</dbReference>
<dbReference type="SMART" id="SM00829">
    <property type="entry name" value="PKS_ER"/>
    <property type="match status" value="1"/>
</dbReference>
<evidence type="ECO:0000313" key="3">
    <source>
        <dbReference type="Proteomes" id="UP000266272"/>
    </source>
</evidence>